<reference evidence="4 5" key="1">
    <citation type="submission" date="2017-03" db="EMBL/GenBank/DDBJ databases">
        <title>An alternative strategy for trypanosome survival in the mammalian bloodstream revealed through genome and transcriptome analysis of the ubiquitous bovine parasite Trypanosoma (Megatrypanum) theileri.</title>
        <authorList>
            <person name="Kelly S."/>
            <person name="Ivens A."/>
            <person name="Mott A."/>
            <person name="O'Neill E."/>
            <person name="Emms D."/>
            <person name="Macleod O."/>
            <person name="Voorheis P."/>
            <person name="Matthews J."/>
            <person name="Matthews K."/>
            <person name="Carrington M."/>
        </authorList>
    </citation>
    <scope>NUCLEOTIDE SEQUENCE [LARGE SCALE GENOMIC DNA]</scope>
    <source>
        <strain evidence="4">Edinburgh</strain>
    </source>
</reference>
<feature type="signal peptide" evidence="3">
    <location>
        <begin position="1"/>
        <end position="24"/>
    </location>
</feature>
<dbReference type="STRING" id="67003.A0A1X0NEZ3"/>
<protein>
    <submittedName>
        <fullName evidence="4">Uncharacterized protein</fullName>
    </submittedName>
</protein>
<accession>A0A1X0NEZ3</accession>
<comment type="caution">
    <text evidence="4">The sequence shown here is derived from an EMBL/GenBank/DDBJ whole genome shotgun (WGS) entry which is preliminary data.</text>
</comment>
<organism evidence="4 5">
    <name type="scientific">Trypanosoma theileri</name>
    <dbReference type="NCBI Taxonomy" id="67003"/>
    <lineage>
        <taxon>Eukaryota</taxon>
        <taxon>Discoba</taxon>
        <taxon>Euglenozoa</taxon>
        <taxon>Kinetoplastea</taxon>
        <taxon>Metakinetoplastina</taxon>
        <taxon>Trypanosomatida</taxon>
        <taxon>Trypanosomatidae</taxon>
        <taxon>Trypanosoma</taxon>
    </lineage>
</organism>
<dbReference type="RefSeq" id="XP_028877361.1">
    <property type="nucleotide sequence ID" value="XM_029031342.1"/>
</dbReference>
<feature type="region of interest" description="Disordered" evidence="2">
    <location>
        <begin position="337"/>
        <end position="430"/>
    </location>
</feature>
<name>A0A1X0NEZ3_9TRYP</name>
<evidence type="ECO:0000256" key="2">
    <source>
        <dbReference type="SAM" id="MobiDB-lite"/>
    </source>
</evidence>
<dbReference type="VEuPathDB" id="TriTrypDB:TM35_000781010"/>
<keyword evidence="3" id="KW-0732">Signal</keyword>
<evidence type="ECO:0000256" key="1">
    <source>
        <dbReference type="SAM" id="Coils"/>
    </source>
</evidence>
<proteinExistence type="predicted"/>
<feature type="chain" id="PRO_5012552332" evidence="3">
    <location>
        <begin position="25"/>
        <end position="450"/>
    </location>
</feature>
<evidence type="ECO:0000313" key="4">
    <source>
        <dbReference type="EMBL" id="ORC83133.1"/>
    </source>
</evidence>
<dbReference type="Proteomes" id="UP000192257">
    <property type="component" value="Unassembled WGS sequence"/>
</dbReference>
<dbReference type="EMBL" id="NBCO01000078">
    <property type="protein sequence ID" value="ORC83133.1"/>
    <property type="molecule type" value="Genomic_DNA"/>
</dbReference>
<evidence type="ECO:0000256" key="3">
    <source>
        <dbReference type="SAM" id="SignalP"/>
    </source>
</evidence>
<keyword evidence="5" id="KW-1185">Reference proteome</keyword>
<gene>
    <name evidence="4" type="ORF">TM35_000781010</name>
</gene>
<evidence type="ECO:0000313" key="5">
    <source>
        <dbReference type="Proteomes" id="UP000192257"/>
    </source>
</evidence>
<dbReference type="AlphaFoldDB" id="A0A1X0NEZ3"/>
<keyword evidence="1" id="KW-0175">Coiled coil</keyword>
<dbReference type="GeneID" id="39991122"/>
<sequence>MFVQLRRVVFLLVLLQCCACVAYAQVEFDHDKEATRTKNNLQTAVSDAYVMLAEGRSCLSFLKNEMKDSNESVLYAKKVAEDTVGILDGIEGKKNDRGKIQILLDKVRTAMGDTEDALRSATIAVGRKRAANQACHASRGNVAHVLSELEKKRQGLESYMTKGDVWYGNEECKQLVMNSTKVHGELQNVSAQIYQLNWNGVNTMTEEVKTLEGAIKTLNDAKKKLETLATSLERERTDVGRIGAIQNVTKVMGEVANNGEVQLKVVSQKPKTDMKGNEVIEGVTVKEGDTLKKIDQEKKKQMVVKAVQLKEEIFKGAKEHLRQREEVEKQHIVETIQAEEKAKKERERRVAEEKKKKEEERKKIEEQQRRVEEEKKRVEEKKKKAEEEKRKDEERKKLEEEKKKIEEQKRKAEEEKTKPVMKKDGSSGPAFVHSPLLLLLLCVLGCTLVC</sequence>
<feature type="coiled-coil region" evidence="1">
    <location>
        <begin position="201"/>
        <end position="238"/>
    </location>
</feature>
<feature type="compositionally biased region" description="Basic and acidic residues" evidence="2">
    <location>
        <begin position="337"/>
        <end position="425"/>
    </location>
</feature>
<dbReference type="OrthoDB" id="10646828at2759"/>